<dbReference type="Gene3D" id="1.10.3730.20">
    <property type="match status" value="1"/>
</dbReference>
<dbReference type="PANTHER" id="PTHR30561">
    <property type="entry name" value="SMR FAMILY PROTON-DEPENDENT DRUG EFFLUX TRANSPORTER SUGE"/>
    <property type="match status" value="1"/>
</dbReference>
<evidence type="ECO:0000256" key="1">
    <source>
        <dbReference type="ARBA" id="ARBA00004651"/>
    </source>
</evidence>
<comment type="similarity">
    <text evidence="7">Belongs to the drug/metabolite transporter (DMT) superfamily. Small multidrug resistance (SMR) (TC 2.A.7.1) family.</text>
</comment>
<name>A0ABT7C9P7_9MICO</name>
<dbReference type="InterPro" id="IPR000390">
    <property type="entry name" value="Small_drug/metabolite_transptr"/>
</dbReference>
<evidence type="ECO:0000313" key="9">
    <source>
        <dbReference type="EMBL" id="MDJ1371833.1"/>
    </source>
</evidence>
<protein>
    <submittedName>
        <fullName evidence="9">QacE family quaternary ammonium compound efflux SMR transporter</fullName>
    </submittedName>
</protein>
<feature type="transmembrane region" description="Helical" evidence="8">
    <location>
        <begin position="57"/>
        <end position="76"/>
    </location>
</feature>
<keyword evidence="3" id="KW-1003">Cell membrane</keyword>
<dbReference type="InterPro" id="IPR037185">
    <property type="entry name" value="EmrE-like"/>
</dbReference>
<dbReference type="PANTHER" id="PTHR30561:SF0">
    <property type="entry name" value="GUANIDINIUM EXPORTER"/>
    <property type="match status" value="1"/>
</dbReference>
<evidence type="ECO:0000256" key="2">
    <source>
        <dbReference type="ARBA" id="ARBA00022448"/>
    </source>
</evidence>
<dbReference type="Proteomes" id="UP001170379">
    <property type="component" value="Unassembled WGS sequence"/>
</dbReference>
<keyword evidence="2" id="KW-0813">Transport</keyword>
<accession>A0ABT7C9P7</accession>
<evidence type="ECO:0000313" key="10">
    <source>
        <dbReference type="Proteomes" id="UP001170379"/>
    </source>
</evidence>
<evidence type="ECO:0000256" key="4">
    <source>
        <dbReference type="ARBA" id="ARBA00022692"/>
    </source>
</evidence>
<evidence type="ECO:0000256" key="5">
    <source>
        <dbReference type="ARBA" id="ARBA00022989"/>
    </source>
</evidence>
<dbReference type="SUPFAM" id="SSF103481">
    <property type="entry name" value="Multidrug resistance efflux transporter EmrE"/>
    <property type="match status" value="1"/>
</dbReference>
<sequence>MAWFVLIVSAVFEAVWATALGMSEGFTKPWPTIVFLVALTLSMLGLGWAAKSIPMGTAYAVWTGIGAALTVTYAMLTGSEPVSALKIVFLVGIIAAVIGLKLVPTKEE</sequence>
<dbReference type="Pfam" id="PF00893">
    <property type="entry name" value="Multi_Drug_Res"/>
    <property type="match status" value="1"/>
</dbReference>
<evidence type="ECO:0000256" key="6">
    <source>
        <dbReference type="ARBA" id="ARBA00023136"/>
    </source>
</evidence>
<feature type="transmembrane region" description="Helical" evidence="8">
    <location>
        <begin position="82"/>
        <end position="103"/>
    </location>
</feature>
<keyword evidence="4 7" id="KW-0812">Transmembrane</keyword>
<comment type="subcellular location">
    <subcellularLocation>
        <location evidence="1 7">Cell membrane</location>
        <topology evidence="1 7">Multi-pass membrane protein</topology>
    </subcellularLocation>
</comment>
<evidence type="ECO:0000256" key="3">
    <source>
        <dbReference type="ARBA" id="ARBA00022475"/>
    </source>
</evidence>
<evidence type="ECO:0000256" key="8">
    <source>
        <dbReference type="SAM" id="Phobius"/>
    </source>
</evidence>
<dbReference type="InterPro" id="IPR045324">
    <property type="entry name" value="Small_multidrug_res"/>
</dbReference>
<reference evidence="9" key="2">
    <citation type="journal article" date="2022" name="Sci. Rep.">
        <title>In silico prediction of the enzymes involved in the degradation of the herbicide molinate by Gulosibacter molinativorax ON4T.</title>
        <authorList>
            <person name="Lopes A.R."/>
            <person name="Bunin E."/>
            <person name="Viana A.T."/>
            <person name="Froufe H."/>
            <person name="Munoz-Merida A."/>
            <person name="Pinho D."/>
            <person name="Figueiredo J."/>
            <person name="Barroso C."/>
            <person name="Vaz-Moreira I."/>
            <person name="Bellanger X."/>
            <person name="Egas C."/>
            <person name="Nunes O.C."/>
        </authorList>
    </citation>
    <scope>NUCLEOTIDE SEQUENCE</scope>
    <source>
        <strain evidence="9">ON4</strain>
    </source>
</reference>
<evidence type="ECO:0000256" key="7">
    <source>
        <dbReference type="RuleBase" id="RU003942"/>
    </source>
</evidence>
<dbReference type="EMBL" id="PXVD01000016">
    <property type="protein sequence ID" value="MDJ1371833.1"/>
    <property type="molecule type" value="Genomic_DNA"/>
</dbReference>
<comment type="caution">
    <text evidence="9">The sequence shown here is derived from an EMBL/GenBank/DDBJ whole genome shotgun (WGS) entry which is preliminary data.</text>
</comment>
<keyword evidence="5 8" id="KW-1133">Transmembrane helix</keyword>
<keyword evidence="6 8" id="KW-0472">Membrane</keyword>
<reference evidence="9" key="1">
    <citation type="submission" date="2018-03" db="EMBL/GenBank/DDBJ databases">
        <authorList>
            <person name="Nunes O.C."/>
            <person name="Lopes A.R."/>
            <person name="Froufe H."/>
            <person name="Munoz-Merida A."/>
            <person name="Barroso C."/>
            <person name="Egas C."/>
        </authorList>
    </citation>
    <scope>NUCLEOTIDE SEQUENCE</scope>
    <source>
        <strain evidence="9">ON4</strain>
    </source>
</reference>
<keyword evidence="10" id="KW-1185">Reference proteome</keyword>
<proteinExistence type="inferred from homology"/>
<gene>
    <name evidence="9" type="ORF">C7K25_10725</name>
</gene>
<organism evidence="9 10">
    <name type="scientific">Gulosibacter molinativorax</name>
    <dbReference type="NCBI Taxonomy" id="256821"/>
    <lineage>
        <taxon>Bacteria</taxon>
        <taxon>Bacillati</taxon>
        <taxon>Actinomycetota</taxon>
        <taxon>Actinomycetes</taxon>
        <taxon>Micrococcales</taxon>
        <taxon>Microbacteriaceae</taxon>
        <taxon>Gulosibacter</taxon>
    </lineage>
</organism>
<dbReference type="RefSeq" id="WP_026937166.1">
    <property type="nucleotide sequence ID" value="NZ_CP028426.1"/>
</dbReference>
<feature type="transmembrane region" description="Helical" evidence="8">
    <location>
        <begin position="33"/>
        <end position="50"/>
    </location>
</feature>